<dbReference type="SMART" id="SM00240">
    <property type="entry name" value="FHA"/>
    <property type="match status" value="1"/>
</dbReference>
<feature type="compositionally biased region" description="Pro residues" evidence="1">
    <location>
        <begin position="267"/>
        <end position="287"/>
    </location>
</feature>
<evidence type="ECO:0000256" key="1">
    <source>
        <dbReference type="SAM" id="MobiDB-lite"/>
    </source>
</evidence>
<dbReference type="Pfam" id="PF00498">
    <property type="entry name" value="FHA"/>
    <property type="match status" value="1"/>
</dbReference>
<accession>A0ABT2BUQ8</accession>
<feature type="compositionally biased region" description="Low complexity" evidence="1">
    <location>
        <begin position="288"/>
        <end position="297"/>
    </location>
</feature>
<name>A0ABT2BUQ8_9BURK</name>
<evidence type="ECO:0000259" key="2">
    <source>
        <dbReference type="PROSITE" id="PS50006"/>
    </source>
</evidence>
<reference evidence="3" key="1">
    <citation type="submission" date="2022-08" db="EMBL/GenBank/DDBJ databases">
        <title>Reclassification of Massilia species as members of the genera Telluria, Duganella, Pseudoduganella, Mokoshia gen. nov. and Zemynaea gen. nov. using orthogonal and non-orthogonal genome-based approaches.</title>
        <authorList>
            <person name="Bowman J.P."/>
        </authorList>
    </citation>
    <scope>NUCLEOTIDE SEQUENCE</scope>
    <source>
        <strain evidence="3">LMG 11547</strain>
    </source>
</reference>
<dbReference type="CDD" id="cd00060">
    <property type="entry name" value="FHA"/>
    <property type="match status" value="1"/>
</dbReference>
<organism evidence="3 4">
    <name type="scientific">Telluria mixta</name>
    <dbReference type="NCBI Taxonomy" id="34071"/>
    <lineage>
        <taxon>Bacteria</taxon>
        <taxon>Pseudomonadati</taxon>
        <taxon>Pseudomonadota</taxon>
        <taxon>Betaproteobacteria</taxon>
        <taxon>Burkholderiales</taxon>
        <taxon>Oxalobacteraceae</taxon>
        <taxon>Telluria group</taxon>
        <taxon>Telluria</taxon>
    </lineage>
</organism>
<feature type="compositionally biased region" description="Pro residues" evidence="1">
    <location>
        <begin position="115"/>
        <end position="135"/>
    </location>
</feature>
<dbReference type="SUPFAM" id="SSF49879">
    <property type="entry name" value="SMAD/FHA domain"/>
    <property type="match status" value="1"/>
</dbReference>
<comment type="caution">
    <text evidence="3">The sequence shown here is derived from an EMBL/GenBank/DDBJ whole genome shotgun (WGS) entry which is preliminary data.</text>
</comment>
<dbReference type="RefSeq" id="WP_259448078.1">
    <property type="nucleotide sequence ID" value="NZ_CP119520.1"/>
</dbReference>
<feature type="region of interest" description="Disordered" evidence="1">
    <location>
        <begin position="113"/>
        <end position="137"/>
    </location>
</feature>
<protein>
    <submittedName>
        <fullName evidence="3">Type VI secretion system-associated FHA domain protein TagH</fullName>
    </submittedName>
</protein>
<dbReference type="NCBIfam" id="TIGR03354">
    <property type="entry name" value="VI_FHA"/>
    <property type="match status" value="1"/>
</dbReference>
<dbReference type="InterPro" id="IPR000253">
    <property type="entry name" value="FHA_dom"/>
</dbReference>
<dbReference type="InterPro" id="IPR017735">
    <property type="entry name" value="T6SS_FHA"/>
</dbReference>
<dbReference type="Proteomes" id="UP001165263">
    <property type="component" value="Unassembled WGS sequence"/>
</dbReference>
<dbReference type="InterPro" id="IPR008984">
    <property type="entry name" value="SMAD_FHA_dom_sf"/>
</dbReference>
<feature type="region of interest" description="Disordered" evidence="1">
    <location>
        <begin position="176"/>
        <end position="204"/>
    </location>
</feature>
<proteinExistence type="predicted"/>
<gene>
    <name evidence="3" type="primary">tagH</name>
    <name evidence="3" type="ORF">NX786_05895</name>
</gene>
<dbReference type="PROSITE" id="PS50006">
    <property type="entry name" value="FHA_DOMAIN"/>
    <property type="match status" value="1"/>
</dbReference>
<feature type="region of interest" description="Disordered" evidence="1">
    <location>
        <begin position="266"/>
        <end position="297"/>
    </location>
</feature>
<sequence length="495" mass="52359">MPITLSVYMYRNAAPAQALTRRFDQLGGAIGRAPGNDLVLDDPGKYISRLHARVEYRDDAFWLVDVGSNPSLVNDRPVGTGRSVQLEDGDRVTIGDYQLLASVESEATAFMPAAAPQPVPPSPLQVAPPPPPVTPDLPMNPDDSLANAGILDVGGDPLNPSFDPLGLNLFGSPAPAPAPAPSVPAWRGAESDHVPPEQLPFAAPPAPAPMPSFAAPHPQPAAAMAIPDDYDPLADFLPPRVQAAPAPAPVPAPLPVDQAEATAFAPSAPPVMPVPAAPPPPPPPPVQAAPRAPGTAAADDPVIQALMRGLGLSELNTKRSAEEIAELAGAMLREATTGTMGVLMGRAMTKRESRLDMTMISAAANNPLKFFPDADSALTQMINGTMPGYMQPARAFANAFDDLKAHELAIMAGMRAALEGVLARFDPAAIEARLQVPTVMDKMLAANRKAKMWDRMVELYTQMASEADSDFHRLFGEAFGKAYEEQIARLRQARR</sequence>
<feature type="domain" description="FHA" evidence="2">
    <location>
        <begin position="28"/>
        <end position="78"/>
    </location>
</feature>
<dbReference type="EMBL" id="JANUHC010000002">
    <property type="protein sequence ID" value="MCS0628860.1"/>
    <property type="molecule type" value="Genomic_DNA"/>
</dbReference>
<evidence type="ECO:0000313" key="3">
    <source>
        <dbReference type="EMBL" id="MCS0628860.1"/>
    </source>
</evidence>
<dbReference type="Pfam" id="PF20232">
    <property type="entry name" value="T6SS_FHA_C"/>
    <property type="match status" value="1"/>
</dbReference>
<keyword evidence="4" id="KW-1185">Reference proteome</keyword>
<dbReference type="InterPro" id="IPR046883">
    <property type="entry name" value="T6SS_FHA_C"/>
</dbReference>
<evidence type="ECO:0000313" key="4">
    <source>
        <dbReference type="Proteomes" id="UP001165263"/>
    </source>
</evidence>
<dbReference type="Gene3D" id="2.60.200.20">
    <property type="match status" value="1"/>
</dbReference>